<keyword evidence="5" id="KW-0125">Carotenoid biosynthesis</keyword>
<dbReference type="GO" id="GO:0016117">
    <property type="term" value="P:carotenoid biosynthetic process"/>
    <property type="evidence" value="ECO:0007669"/>
    <property type="project" value="UniProtKB-KW"/>
</dbReference>
<evidence type="ECO:0000256" key="5">
    <source>
        <dbReference type="ARBA" id="ARBA00022746"/>
    </source>
</evidence>
<keyword evidence="2" id="KW-1003">Cell membrane</keyword>
<dbReference type="GO" id="GO:0005886">
    <property type="term" value="C:plasma membrane"/>
    <property type="evidence" value="ECO:0007669"/>
    <property type="project" value="UniProtKB-SubCell"/>
</dbReference>
<comment type="function">
    <text evidence="7">Catalyzes the glycosylation of 4,4'-diaponeurosporenoate, i.e. the esterification of glucose at the C1'' position with the carboxyl group of 4,4'-diaponeurosporenic acid, to form glycosyl-4,4'-diaponeurosporenoate. This is a step in the biosynthesis of staphyloxanthin, an orange pigment present in most staphylococci strains.</text>
</comment>
<evidence type="ECO:0000256" key="8">
    <source>
        <dbReference type="ARBA" id="ARBA00037904"/>
    </source>
</evidence>
<protein>
    <recommendedName>
        <fullName evidence="10">4,4'-diaponeurosporenoate glycosyltransferase</fullName>
    </recommendedName>
</protein>
<proteinExistence type="inferred from homology"/>
<dbReference type="PANTHER" id="PTHR43646:SF2">
    <property type="entry name" value="GLYCOSYLTRANSFERASE 2-LIKE DOMAIN-CONTAINING PROTEIN"/>
    <property type="match status" value="1"/>
</dbReference>
<dbReference type="PANTHER" id="PTHR43646">
    <property type="entry name" value="GLYCOSYLTRANSFERASE"/>
    <property type="match status" value="1"/>
</dbReference>
<dbReference type="GO" id="GO:0016757">
    <property type="term" value="F:glycosyltransferase activity"/>
    <property type="evidence" value="ECO:0007669"/>
    <property type="project" value="UniProtKB-KW"/>
</dbReference>
<organism evidence="12 13">
    <name type="scientific">Brevibacillus panacihumi W25</name>
    <dbReference type="NCBI Taxonomy" id="1408254"/>
    <lineage>
        <taxon>Bacteria</taxon>
        <taxon>Bacillati</taxon>
        <taxon>Bacillota</taxon>
        <taxon>Bacilli</taxon>
        <taxon>Bacillales</taxon>
        <taxon>Paenibacillaceae</taxon>
        <taxon>Brevibacillus</taxon>
    </lineage>
</organism>
<evidence type="ECO:0000256" key="1">
    <source>
        <dbReference type="ARBA" id="ARBA00004236"/>
    </source>
</evidence>
<comment type="similarity">
    <text evidence="9">Belongs to the glycosyltransferase 2 family. CrtQ subfamily.</text>
</comment>
<name>V6LY91_9BACL</name>
<evidence type="ECO:0000256" key="2">
    <source>
        <dbReference type="ARBA" id="ARBA00022475"/>
    </source>
</evidence>
<accession>V6LY91</accession>
<evidence type="ECO:0000259" key="11">
    <source>
        <dbReference type="Pfam" id="PF00535"/>
    </source>
</evidence>
<evidence type="ECO:0000256" key="4">
    <source>
        <dbReference type="ARBA" id="ARBA00022679"/>
    </source>
</evidence>
<dbReference type="Proteomes" id="UP000017973">
    <property type="component" value="Unassembled WGS sequence"/>
</dbReference>
<dbReference type="RefSeq" id="WP_023558585.1">
    <property type="nucleotide sequence ID" value="NZ_KI629786.1"/>
</dbReference>
<dbReference type="InterPro" id="IPR029044">
    <property type="entry name" value="Nucleotide-diphossugar_trans"/>
</dbReference>
<dbReference type="STRING" id="1408254.T458_23965"/>
<dbReference type="HOGENOM" id="CLU_049288_1_0_9"/>
<evidence type="ECO:0000256" key="7">
    <source>
        <dbReference type="ARBA" id="ARBA00037281"/>
    </source>
</evidence>
<evidence type="ECO:0000256" key="9">
    <source>
        <dbReference type="ARBA" id="ARBA00038120"/>
    </source>
</evidence>
<keyword evidence="6" id="KW-0472">Membrane</keyword>
<evidence type="ECO:0000256" key="6">
    <source>
        <dbReference type="ARBA" id="ARBA00023136"/>
    </source>
</evidence>
<dbReference type="EMBL" id="AYJU01000018">
    <property type="protein sequence ID" value="EST51501.1"/>
    <property type="molecule type" value="Genomic_DNA"/>
</dbReference>
<keyword evidence="4 12" id="KW-0808">Transferase</keyword>
<evidence type="ECO:0000313" key="13">
    <source>
        <dbReference type="Proteomes" id="UP000017973"/>
    </source>
</evidence>
<evidence type="ECO:0000313" key="12">
    <source>
        <dbReference type="EMBL" id="EST51501.1"/>
    </source>
</evidence>
<dbReference type="AlphaFoldDB" id="V6LY91"/>
<keyword evidence="13" id="KW-1185">Reference proteome</keyword>
<comment type="subcellular location">
    <subcellularLocation>
        <location evidence="1">Cell membrane</location>
    </subcellularLocation>
</comment>
<dbReference type="SUPFAM" id="SSF53448">
    <property type="entry name" value="Nucleotide-diphospho-sugar transferases"/>
    <property type="match status" value="1"/>
</dbReference>
<dbReference type="Pfam" id="PF00535">
    <property type="entry name" value="Glycos_transf_2"/>
    <property type="match status" value="1"/>
</dbReference>
<comment type="pathway">
    <text evidence="8">Carotenoid biosynthesis; staphyloxanthin biosynthesis; staphyloxanthin from farnesyl diphosphate: step 4/5.</text>
</comment>
<dbReference type="InterPro" id="IPR001173">
    <property type="entry name" value="Glyco_trans_2-like"/>
</dbReference>
<dbReference type="Gene3D" id="3.90.550.10">
    <property type="entry name" value="Spore Coat Polysaccharide Biosynthesis Protein SpsA, Chain A"/>
    <property type="match status" value="1"/>
</dbReference>
<evidence type="ECO:0000256" key="3">
    <source>
        <dbReference type="ARBA" id="ARBA00022676"/>
    </source>
</evidence>
<sequence>MRTTAQGGTAHSVSVIISAMYTTHHLQKMVAVSQQLGSEDIVVAAASHLIPEIPTPVRAKTRMVPVEPEQQINPFSGRALAASHARGAVLLFLGEDRFYSAMELRRFLFPIVHGRVQVLLSCEGRRHHRSRMTMPLDSLILFFHELLGRTDLGTASLFGTPHAITQIALRRISSELLQHPAHALYQWMKTGARIGVQQVEPMRDTLPYNPQLYGATQGECSFFEKAVIREQMDFAASRPHRNGLTDGGRRREELFQEPIPERVQPRQTVEKGSRLSVIIPARNEARTIEAVIREVKLLNPLEVIVVVNGSQDSTTAKARACGAVIVEFAHPLGVDSGRAVGASLAAGEILLFVDADFVLPAQDLYPFVLGCQQGIDLALNDQSAFFESHSGNVVVAARQALNLVADRKDLGTGSMLAVPFALRKEAFASLDWSLLACPPLAQMAALTAGLRVELVHAVDSFSLNRFRPEKHLAKRGHSPAVAQMLGDHMEAFHYWSKQYRGGNPK</sequence>
<dbReference type="eggNOG" id="COG0463">
    <property type="taxonomic scope" value="Bacteria"/>
</dbReference>
<feature type="domain" description="Glycosyltransferase 2-like" evidence="11">
    <location>
        <begin position="276"/>
        <end position="369"/>
    </location>
</feature>
<evidence type="ECO:0000256" key="10">
    <source>
        <dbReference type="ARBA" id="ARBA00040345"/>
    </source>
</evidence>
<dbReference type="PATRIC" id="fig|1408254.3.peg.4711"/>
<reference evidence="12 13" key="1">
    <citation type="journal article" date="2014" name="Genome Announc.">
        <title>Draft Genome Sequence of Brevibacillus panacihumi Strain W25, a Halotolerant Hydrocarbon-Degrading Bacterium.</title>
        <authorList>
            <person name="Wang X."/>
            <person name="Jin D."/>
            <person name="Zhou L."/>
            <person name="Wu L."/>
            <person name="An W."/>
            <person name="Chen Y."/>
            <person name="Zhao L."/>
        </authorList>
    </citation>
    <scope>NUCLEOTIDE SEQUENCE [LARGE SCALE GENOMIC DNA]</scope>
    <source>
        <strain evidence="12 13">W25</strain>
    </source>
</reference>
<gene>
    <name evidence="12" type="ORF">T458_23965</name>
</gene>
<keyword evidence="3" id="KW-0328">Glycosyltransferase</keyword>
<comment type="caution">
    <text evidence="12">The sequence shown here is derived from an EMBL/GenBank/DDBJ whole genome shotgun (WGS) entry which is preliminary data.</text>
</comment>